<comment type="similarity">
    <text evidence="4">Belongs to the transpeptidase family.</text>
</comment>
<dbReference type="GO" id="GO:0009002">
    <property type="term" value="F:serine-type D-Ala-D-Ala carboxypeptidase activity"/>
    <property type="evidence" value="ECO:0007669"/>
    <property type="project" value="UniProtKB-EC"/>
</dbReference>
<dbReference type="SUPFAM" id="SSF56519">
    <property type="entry name" value="Penicillin binding protein dimerisation domain"/>
    <property type="match status" value="1"/>
</dbReference>
<dbReference type="InterPro" id="IPR012338">
    <property type="entry name" value="Beta-lactam/transpept-like"/>
</dbReference>
<keyword evidence="10" id="KW-1133">Transmembrane helix</keyword>
<dbReference type="InterPro" id="IPR001460">
    <property type="entry name" value="PCN-bd_Tpept"/>
</dbReference>
<evidence type="ECO:0000256" key="5">
    <source>
        <dbReference type="ARBA" id="ARBA00012448"/>
    </source>
</evidence>
<dbReference type="Pfam" id="PF03717">
    <property type="entry name" value="PBP_dimer"/>
    <property type="match status" value="1"/>
</dbReference>
<evidence type="ECO:0000256" key="8">
    <source>
        <dbReference type="ARBA" id="ARBA00022960"/>
    </source>
</evidence>
<sequence>MSKKKKKTHMPVRLNILFFVVFLLFSALILRLGVVQIVKGEDYQRKIDRTVNVISKNDAPRGLMYDRYGHVVVDNELVLSVTYTSRNTSNDEKLRVARRLNDFIDVETTAITERDKKDYWLLTRPEEAKELVTREEMNELNNDHMKIYRLQLDRITDRHLAQISQEEMEVLAIKREFDRGYAHSPQRVKVDVTYEEAAKVLEHLHELPGVDILRDSKRKYAYGNTFSSFFGNVGQIQRPLIDHYLARGYDRSDNVGTSQLEQQYEDVLRGKKAVVEHILDGSRKIVGPPQEKLGERGKDLVLTVDMELQQAVEQIVIEEVERVKANRGFHDNGTAYVVLMDPATGEILSMSGYDTSRPFMNDDLGVVNYAFVMGSAVKGASVLAGFEAGYAHPGKIYHDRPIQIGNTTKGSVGGRSFGNINDLTALERSSNVYMFEIAMAFGNYHYASKRGGGLNDRTKGFHQMRYFFNQFGLGVKTGIDLPNEGTGYNGGVQQLGHLLDFSIGQFDTYTPMQMAQYVSTIANGGYRIQPRLVREIRQPSIVENELGNIIKQFAPNVLNRVDMTDEQIERVQEGFRLVVHGNQGTARGFANKPYLVAGKTGTAQVTLNGERLNNHIFVGYAPYDNPEVAFAVIVPNLYIRDSIGRPAIAISERVLDTYFHLKTNRGSRNIVDELNEFDGFDEDVEEEETETETETETE</sequence>
<evidence type="ECO:0000256" key="3">
    <source>
        <dbReference type="ARBA" id="ARBA00004752"/>
    </source>
</evidence>
<dbReference type="PANTHER" id="PTHR30627:SF2">
    <property type="entry name" value="PEPTIDOGLYCAN D,D-TRANSPEPTIDASE MRDA"/>
    <property type="match status" value="1"/>
</dbReference>
<dbReference type="Pfam" id="PF00905">
    <property type="entry name" value="Transpeptidase"/>
    <property type="match status" value="1"/>
</dbReference>
<keyword evidence="7" id="KW-0812">Transmembrane</keyword>
<proteinExistence type="inferred from homology"/>
<keyword evidence="18" id="KW-1185">Reference proteome</keyword>
<keyword evidence="9" id="KW-0573">Peptidoglycan synthesis</keyword>
<dbReference type="PANTHER" id="PTHR30627">
    <property type="entry name" value="PEPTIDOGLYCAN D,D-TRANSPEPTIDASE"/>
    <property type="match status" value="1"/>
</dbReference>
<keyword evidence="6" id="KW-1003">Cell membrane</keyword>
<evidence type="ECO:0000256" key="2">
    <source>
        <dbReference type="ARBA" id="ARBA00004236"/>
    </source>
</evidence>
<evidence type="ECO:0000256" key="11">
    <source>
        <dbReference type="ARBA" id="ARBA00023136"/>
    </source>
</evidence>
<dbReference type="SUPFAM" id="SSF56601">
    <property type="entry name" value="beta-lactamase/transpeptidase-like"/>
    <property type="match status" value="1"/>
</dbReference>
<dbReference type="GO" id="GO:0071972">
    <property type="term" value="F:peptidoglycan L,D-transpeptidase activity"/>
    <property type="evidence" value="ECO:0007669"/>
    <property type="project" value="TreeGrafter"/>
</dbReference>
<dbReference type="GO" id="GO:0071555">
    <property type="term" value="P:cell wall organization"/>
    <property type="evidence" value="ECO:0007669"/>
    <property type="project" value="UniProtKB-KW"/>
</dbReference>
<dbReference type="GO" id="GO:0008658">
    <property type="term" value="F:penicillin binding"/>
    <property type="evidence" value="ECO:0007669"/>
    <property type="project" value="InterPro"/>
</dbReference>
<evidence type="ECO:0000259" key="15">
    <source>
        <dbReference type="Pfam" id="PF00905"/>
    </source>
</evidence>
<comment type="catalytic activity">
    <reaction evidence="13">
        <text>Preferential cleavage: (Ac)2-L-Lys-D-Ala-|-D-Ala. Also transpeptidation of peptidyl-alanyl moieties that are N-acyl substituents of D-alanine.</text>
        <dbReference type="EC" id="3.4.16.4"/>
    </reaction>
</comment>
<dbReference type="Proteomes" id="UP000290649">
    <property type="component" value="Unassembled WGS sequence"/>
</dbReference>
<name>A0A4Q0VRC2_9BACI</name>
<reference evidence="17 18" key="1">
    <citation type="journal article" date="2019" name="Int. J. Syst. Evol. Microbiol.">
        <title>Anaerobacillus alkaliphilus sp. nov., a novel alkaliphilic and moderately halophilic bacterium.</title>
        <authorList>
            <person name="Borsodi A.K."/>
            <person name="Aszalos J.M."/>
            <person name="Bihari P."/>
            <person name="Nagy I."/>
            <person name="Schumann P."/>
            <person name="Sproer C."/>
            <person name="Kovacs A.L."/>
            <person name="Boka K."/>
            <person name="Dobosy P."/>
            <person name="Ovari M."/>
            <person name="Szili-Kovacs T."/>
            <person name="Toth E."/>
        </authorList>
    </citation>
    <scope>NUCLEOTIDE SEQUENCE [LARGE SCALE GENOMIC DNA]</scope>
    <source>
        <strain evidence="17 18">B16-10</strain>
    </source>
</reference>
<dbReference type="EMBL" id="QOUX01000045">
    <property type="protein sequence ID" value="RXI99442.1"/>
    <property type="molecule type" value="Genomic_DNA"/>
</dbReference>
<evidence type="ECO:0000259" key="16">
    <source>
        <dbReference type="Pfam" id="PF03717"/>
    </source>
</evidence>
<evidence type="ECO:0000256" key="12">
    <source>
        <dbReference type="ARBA" id="ARBA00023316"/>
    </source>
</evidence>
<dbReference type="Gene3D" id="3.90.1310.10">
    <property type="entry name" value="Penicillin-binding protein 2a (Domain 2)"/>
    <property type="match status" value="1"/>
</dbReference>
<dbReference type="GO" id="GO:0008360">
    <property type="term" value="P:regulation of cell shape"/>
    <property type="evidence" value="ECO:0007669"/>
    <property type="project" value="UniProtKB-KW"/>
</dbReference>
<comment type="subcellular location">
    <subcellularLocation>
        <location evidence="2">Cell membrane</location>
    </subcellularLocation>
    <subcellularLocation>
        <location evidence="1">Membrane</location>
        <topology evidence="1">Single-pass membrane protein</topology>
    </subcellularLocation>
</comment>
<dbReference type="GO" id="GO:0005886">
    <property type="term" value="C:plasma membrane"/>
    <property type="evidence" value="ECO:0007669"/>
    <property type="project" value="UniProtKB-SubCell"/>
</dbReference>
<keyword evidence="8" id="KW-0133">Cell shape</keyword>
<dbReference type="Gene3D" id="3.40.710.10">
    <property type="entry name" value="DD-peptidase/beta-lactamase superfamily"/>
    <property type="match status" value="1"/>
</dbReference>
<dbReference type="Gene3D" id="1.10.10.1230">
    <property type="entry name" value="Penicillin-binding protein, N-terminal non-catalytic domain, head sub-domain"/>
    <property type="match status" value="1"/>
</dbReference>
<evidence type="ECO:0000256" key="1">
    <source>
        <dbReference type="ARBA" id="ARBA00004167"/>
    </source>
</evidence>
<dbReference type="GO" id="GO:0009252">
    <property type="term" value="P:peptidoglycan biosynthetic process"/>
    <property type="evidence" value="ECO:0007669"/>
    <property type="project" value="UniProtKB-UniPathway"/>
</dbReference>
<feature type="region of interest" description="Disordered" evidence="14">
    <location>
        <begin position="678"/>
        <end position="698"/>
    </location>
</feature>
<dbReference type="UniPathway" id="UPA00219"/>
<dbReference type="EC" id="3.4.16.4" evidence="5"/>
<dbReference type="InterPro" id="IPR005311">
    <property type="entry name" value="PBP_dimer"/>
</dbReference>
<organism evidence="17 18">
    <name type="scientific">Anaerobacillus alkaliphilus</name>
    <dbReference type="NCBI Taxonomy" id="1548597"/>
    <lineage>
        <taxon>Bacteria</taxon>
        <taxon>Bacillati</taxon>
        <taxon>Bacillota</taxon>
        <taxon>Bacilli</taxon>
        <taxon>Bacillales</taxon>
        <taxon>Bacillaceae</taxon>
        <taxon>Anaerobacillus</taxon>
    </lineage>
</organism>
<evidence type="ECO:0000256" key="13">
    <source>
        <dbReference type="ARBA" id="ARBA00034000"/>
    </source>
</evidence>
<evidence type="ECO:0000256" key="4">
    <source>
        <dbReference type="ARBA" id="ARBA00007171"/>
    </source>
</evidence>
<evidence type="ECO:0000256" key="6">
    <source>
        <dbReference type="ARBA" id="ARBA00022475"/>
    </source>
</evidence>
<evidence type="ECO:0000256" key="7">
    <source>
        <dbReference type="ARBA" id="ARBA00022692"/>
    </source>
</evidence>
<feature type="domain" description="Penicillin-binding protein transpeptidase" evidence="15">
    <location>
        <begin position="336"/>
        <end position="637"/>
    </location>
</feature>
<dbReference type="InterPro" id="IPR050515">
    <property type="entry name" value="Beta-lactam/transpept"/>
</dbReference>
<evidence type="ECO:0000313" key="17">
    <source>
        <dbReference type="EMBL" id="RXI99442.1"/>
    </source>
</evidence>
<dbReference type="RefSeq" id="WP_129078952.1">
    <property type="nucleotide sequence ID" value="NZ_QOUX01000045.1"/>
</dbReference>
<protein>
    <recommendedName>
        <fullName evidence="5">serine-type D-Ala-D-Ala carboxypeptidase</fullName>
        <ecNumber evidence="5">3.4.16.4</ecNumber>
    </recommendedName>
</protein>
<evidence type="ECO:0000256" key="10">
    <source>
        <dbReference type="ARBA" id="ARBA00022989"/>
    </source>
</evidence>
<evidence type="ECO:0000256" key="9">
    <source>
        <dbReference type="ARBA" id="ARBA00022984"/>
    </source>
</evidence>
<gene>
    <name evidence="17" type="ORF">DS745_14560</name>
</gene>
<keyword evidence="12" id="KW-0961">Cell wall biogenesis/degradation</keyword>
<evidence type="ECO:0000256" key="14">
    <source>
        <dbReference type="SAM" id="MobiDB-lite"/>
    </source>
</evidence>
<keyword evidence="11" id="KW-0472">Membrane</keyword>
<dbReference type="AlphaFoldDB" id="A0A4Q0VRC2"/>
<feature type="domain" description="Penicillin-binding protein dimerisation" evidence="16">
    <location>
        <begin position="57"/>
        <end position="280"/>
    </location>
</feature>
<dbReference type="InterPro" id="IPR036138">
    <property type="entry name" value="PBP_dimer_sf"/>
</dbReference>
<evidence type="ECO:0000313" key="18">
    <source>
        <dbReference type="Proteomes" id="UP000290649"/>
    </source>
</evidence>
<comment type="pathway">
    <text evidence="3">Cell wall biogenesis; peptidoglycan biosynthesis.</text>
</comment>
<comment type="caution">
    <text evidence="17">The sequence shown here is derived from an EMBL/GenBank/DDBJ whole genome shotgun (WGS) entry which is preliminary data.</text>
</comment>
<dbReference type="OrthoDB" id="9770103at2"/>
<accession>A0A4Q0VRC2</accession>